<dbReference type="CDD" id="cd09093">
    <property type="entry name" value="INPP5c_INPP5B"/>
    <property type="match status" value="1"/>
</dbReference>
<dbReference type="OrthoDB" id="7862313at2759"/>
<dbReference type="InterPro" id="IPR036691">
    <property type="entry name" value="Endo/exonu/phosph_ase_sf"/>
</dbReference>
<name>A0A0K2TXE6_LEPSM</name>
<dbReference type="GO" id="GO:0031901">
    <property type="term" value="C:early endosome membrane"/>
    <property type="evidence" value="ECO:0007669"/>
    <property type="project" value="UniProtKB-SubCell"/>
</dbReference>
<comment type="similarity">
    <text evidence="3">Belongs to the inositol 1,4,5-trisphosphate 5-phosphatase type II family.</text>
</comment>
<evidence type="ECO:0000313" key="11">
    <source>
        <dbReference type="EMBL" id="CDW30337.1"/>
    </source>
</evidence>
<keyword evidence="8" id="KW-0472">Membrane</keyword>
<feature type="domain" description="Rho-GAP" evidence="10">
    <location>
        <begin position="693"/>
        <end position="866"/>
    </location>
</feature>
<dbReference type="Gene3D" id="2.30.29.110">
    <property type="match status" value="1"/>
</dbReference>
<dbReference type="SUPFAM" id="SSF56219">
    <property type="entry name" value="DNase I-like"/>
    <property type="match status" value="1"/>
</dbReference>
<dbReference type="EC" id="3.1.3.36" evidence="4"/>
<dbReference type="InterPro" id="IPR047078">
    <property type="entry name" value="RhoGAP_OCRL1"/>
</dbReference>
<reference evidence="11" key="1">
    <citation type="submission" date="2014-05" db="EMBL/GenBank/DDBJ databases">
        <authorList>
            <person name="Chronopoulou M."/>
        </authorList>
    </citation>
    <scope>NUCLEOTIDE SEQUENCE</scope>
    <source>
        <tissue evidence="11">Whole organism</tissue>
    </source>
</reference>
<evidence type="ECO:0000259" key="10">
    <source>
        <dbReference type="PROSITE" id="PS50238"/>
    </source>
</evidence>
<dbReference type="FunFam" id="1.10.555.10:FF:000012">
    <property type="entry name" value="Putative inositol polyphosphate 5-phosphatase OCRL-1"/>
    <property type="match status" value="1"/>
</dbReference>
<dbReference type="Pfam" id="PF22669">
    <property type="entry name" value="Exo_endo_phos2"/>
    <property type="match status" value="1"/>
</dbReference>
<dbReference type="GO" id="GO:0030670">
    <property type="term" value="C:phagocytic vesicle membrane"/>
    <property type="evidence" value="ECO:0007669"/>
    <property type="project" value="UniProtKB-SubCell"/>
</dbReference>
<dbReference type="FunFam" id="3.60.10.10:FF:000004">
    <property type="entry name" value="Type II inositol 1,4,5-trisphosphate 5-phosphatase"/>
    <property type="match status" value="1"/>
</dbReference>
<sequence length="877" mass="99828">MTTADQLAIIDQWLQDESESAKVIGEAELIDQDSTRKTRLISIVEKGNTSALFVFQSHNYPPESSSDLSLQVVLPIDLHFRCAIEPSDNSQNNIILKIEGAGHIKLIFDMLPGLHTQNLVGEIFRLTEVNESTKYLQGLSLDGNMPWIHKYDDTKDGNEPSTIKEDLPSFLSPELNINRRDIAMGKTPIDINKRESIVHHEMSLKEDKFTDLREFTIFSGTWNVNDQLPPTDGSMSDWLAGDIEPPDIYVVGFQELDLSKEAFVFNECPKEDIWDDAVTSTLNSNAKFTKIKLVRLVGIMIIVYIKEEYYKYVSNVSAETVGTGIMGKLGNKGGVSIRLDFHNTSICFVNSHLAAFTNQTERRNQDFHSIMDRTLFSLKQSSITINEHDMIYWIGDLNYRINDSDIDSYYVRELLKVPKNNLKGLLEKDQLLQQMILKKVFVDFKEGEILFPPTYKYDLGTDDWDTSEKARTPSWTDRVLWRGNNISQKRYSSHMSCRISDHKPVSSVFTAGIKVVDQVKYRKIYEDAMKKIDKLENEFLPQVSVDTTEIIFDTVRFHEPMSRVLVIANTGQVPVQFEFIKKLNEAAISRPWMNVKPSSGFISPGNKQDIVVEVSVDKTTASPLNLGSDKLYDILVLHLVNGKDIFVTVSGTYIRSCFGGSINALVRLTTPISELSVGKIVEIEESSDSFENKSMNENYYYVPKELWFLCDLITSMSFKTEQLFLLPGVDSQIIVLRDWLDTGLPISKPKVSIHSAAEALLLFLESLREPVIPYHMHSVCMDSAHNFLLCKQLVAQLPPYHSHVFTYMCAFLKEVIHYSPYNGMDPKILTALFASIFLRDPPRSSKEMNIKGHVTQKLLDDKKTKFLNHFLTNNTCE</sequence>
<dbReference type="InterPro" id="IPR000198">
    <property type="entry name" value="RhoGAP_dom"/>
</dbReference>
<dbReference type="PROSITE" id="PS50238">
    <property type="entry name" value="RHOGAP"/>
    <property type="match status" value="1"/>
</dbReference>
<evidence type="ECO:0000256" key="6">
    <source>
        <dbReference type="ARBA" id="ARBA00022801"/>
    </source>
</evidence>
<keyword evidence="6" id="KW-0378">Hydrolase</keyword>
<dbReference type="Pfam" id="PF16776">
    <property type="entry name" value="INPP5B_PH"/>
    <property type="match status" value="1"/>
</dbReference>
<organism evidence="11">
    <name type="scientific">Lepeophtheirus salmonis</name>
    <name type="common">Salmon louse</name>
    <name type="synonym">Caligus salmonis</name>
    <dbReference type="NCBI Taxonomy" id="72036"/>
    <lineage>
        <taxon>Eukaryota</taxon>
        <taxon>Metazoa</taxon>
        <taxon>Ecdysozoa</taxon>
        <taxon>Arthropoda</taxon>
        <taxon>Crustacea</taxon>
        <taxon>Multicrustacea</taxon>
        <taxon>Hexanauplia</taxon>
        <taxon>Copepoda</taxon>
        <taxon>Siphonostomatoida</taxon>
        <taxon>Caligidae</taxon>
        <taxon>Lepeophtheirus</taxon>
    </lineage>
</organism>
<dbReference type="GO" id="GO:0007165">
    <property type="term" value="P:signal transduction"/>
    <property type="evidence" value="ECO:0007669"/>
    <property type="project" value="InterPro"/>
</dbReference>
<dbReference type="SMART" id="SM00324">
    <property type="entry name" value="RhoGAP"/>
    <property type="match status" value="1"/>
</dbReference>
<dbReference type="Gene3D" id="3.60.10.10">
    <property type="entry name" value="Endonuclease/exonuclease/phosphatase"/>
    <property type="match status" value="1"/>
</dbReference>
<dbReference type="AlphaFoldDB" id="A0A0K2TXE6"/>
<dbReference type="InterPro" id="IPR031896">
    <property type="entry name" value="INPP5B_PH_dom"/>
</dbReference>
<dbReference type="Gene3D" id="2.60.40.10">
    <property type="entry name" value="Immunoglobulins"/>
    <property type="match status" value="1"/>
</dbReference>
<evidence type="ECO:0000256" key="3">
    <source>
        <dbReference type="ARBA" id="ARBA00005910"/>
    </source>
</evidence>
<dbReference type="GO" id="GO:0004439">
    <property type="term" value="F:phosphatidylinositol-4,5-bisphosphate 5-phosphatase activity"/>
    <property type="evidence" value="ECO:0007669"/>
    <property type="project" value="UniProtKB-EC"/>
</dbReference>
<dbReference type="Pfam" id="PF00620">
    <property type="entry name" value="RhoGAP"/>
    <property type="match status" value="1"/>
</dbReference>
<accession>A0A0K2TXE6</accession>
<keyword evidence="5" id="KW-0967">Endosome</keyword>
<dbReference type="PANTHER" id="PTHR11200">
    <property type="entry name" value="INOSITOL 5-PHOSPHATASE"/>
    <property type="match status" value="1"/>
</dbReference>
<dbReference type="GO" id="GO:0046856">
    <property type="term" value="P:phosphatidylinositol dephosphorylation"/>
    <property type="evidence" value="ECO:0007669"/>
    <property type="project" value="InterPro"/>
</dbReference>
<evidence type="ECO:0000256" key="5">
    <source>
        <dbReference type="ARBA" id="ARBA00022753"/>
    </source>
</evidence>
<dbReference type="InterPro" id="IPR013783">
    <property type="entry name" value="Ig-like_fold"/>
</dbReference>
<keyword evidence="9" id="KW-0968">Cytoplasmic vesicle</keyword>
<dbReference type="InterPro" id="IPR000300">
    <property type="entry name" value="IPPc"/>
</dbReference>
<comment type="subcellular location">
    <subcellularLocation>
        <location evidence="2">Cytoplasmic vesicle</location>
        <location evidence="2">Phagosome membrane</location>
    </subcellularLocation>
    <subcellularLocation>
        <location evidence="1">Early endosome membrane</location>
    </subcellularLocation>
</comment>
<dbReference type="CDD" id="cd04380">
    <property type="entry name" value="RhoGAP_OCRL1"/>
    <property type="match status" value="1"/>
</dbReference>
<dbReference type="Pfam" id="PF21310">
    <property type="entry name" value="OCRL-like_ASH"/>
    <property type="match status" value="1"/>
</dbReference>
<evidence type="ECO:0000256" key="9">
    <source>
        <dbReference type="ARBA" id="ARBA00023329"/>
    </source>
</evidence>
<dbReference type="GO" id="GO:0052745">
    <property type="term" value="F:inositol phosphate phosphatase activity"/>
    <property type="evidence" value="ECO:0007669"/>
    <property type="project" value="InterPro"/>
</dbReference>
<evidence type="ECO:0000256" key="7">
    <source>
        <dbReference type="ARBA" id="ARBA00023098"/>
    </source>
</evidence>
<keyword evidence="7" id="KW-0443">Lipid metabolism</keyword>
<dbReference type="SUPFAM" id="SSF48350">
    <property type="entry name" value="GTPase activation domain, GAP"/>
    <property type="match status" value="1"/>
</dbReference>
<evidence type="ECO:0000256" key="2">
    <source>
        <dbReference type="ARBA" id="ARBA00004580"/>
    </source>
</evidence>
<proteinExistence type="inferred from homology"/>
<evidence type="ECO:0000256" key="1">
    <source>
        <dbReference type="ARBA" id="ARBA00004146"/>
    </source>
</evidence>
<evidence type="ECO:0000256" key="4">
    <source>
        <dbReference type="ARBA" id="ARBA00013044"/>
    </source>
</evidence>
<dbReference type="InterPro" id="IPR037793">
    <property type="entry name" value="OCRL1/INPP5B_INPP5c"/>
</dbReference>
<protein>
    <recommendedName>
        <fullName evidence="4">phosphoinositide 5-phosphatase</fullName>
        <ecNumber evidence="4">3.1.3.36</ecNumber>
    </recommendedName>
</protein>
<dbReference type="InterPro" id="IPR048869">
    <property type="entry name" value="OCRL-1_2_ASH"/>
</dbReference>
<dbReference type="Gene3D" id="1.10.555.10">
    <property type="entry name" value="Rho GTPase activation protein"/>
    <property type="match status" value="1"/>
</dbReference>
<evidence type="ECO:0000256" key="8">
    <source>
        <dbReference type="ARBA" id="ARBA00023136"/>
    </source>
</evidence>
<dbReference type="EMBL" id="HACA01012976">
    <property type="protein sequence ID" value="CDW30337.1"/>
    <property type="molecule type" value="Transcribed_RNA"/>
</dbReference>
<dbReference type="FunFam" id="2.60.40.10:FF:000132">
    <property type="entry name" value="Inositol polyphosphate 5-phosphatase OCRL-1 isoform b"/>
    <property type="match status" value="1"/>
</dbReference>
<dbReference type="InterPro" id="IPR046985">
    <property type="entry name" value="IP5"/>
</dbReference>
<dbReference type="SMART" id="SM00128">
    <property type="entry name" value="IPPc"/>
    <property type="match status" value="1"/>
</dbReference>
<dbReference type="InterPro" id="IPR008936">
    <property type="entry name" value="Rho_GTPase_activation_prot"/>
</dbReference>
<dbReference type="PANTHER" id="PTHR11200:SF300">
    <property type="entry name" value="TYPE II INOSITOL 1,4,5-TRISPHOSPHATE 5-PHOSPHATASE"/>
    <property type="match status" value="1"/>
</dbReference>